<dbReference type="InterPro" id="IPR038056">
    <property type="entry name" value="YjbR-like_sf"/>
</dbReference>
<gene>
    <name evidence="1" type="ORF">LVJ94_00900</name>
</gene>
<organism evidence="1 2">
    <name type="scientific">Pendulispora rubella</name>
    <dbReference type="NCBI Taxonomy" id="2741070"/>
    <lineage>
        <taxon>Bacteria</taxon>
        <taxon>Pseudomonadati</taxon>
        <taxon>Myxococcota</taxon>
        <taxon>Myxococcia</taxon>
        <taxon>Myxococcales</taxon>
        <taxon>Sorangiineae</taxon>
        <taxon>Pendulisporaceae</taxon>
        <taxon>Pendulispora</taxon>
    </lineage>
</organism>
<dbReference type="InterPro" id="IPR058532">
    <property type="entry name" value="YjbR/MT2646/Rv2570-like"/>
</dbReference>
<dbReference type="Proteomes" id="UP001374803">
    <property type="component" value="Chromosome"/>
</dbReference>
<protein>
    <submittedName>
        <fullName evidence="1">MmcQ/YjbR family DNA-binding protein</fullName>
    </submittedName>
</protein>
<keyword evidence="1" id="KW-0238">DNA-binding</keyword>
<dbReference type="SUPFAM" id="SSF142906">
    <property type="entry name" value="YjbR-like"/>
    <property type="match status" value="1"/>
</dbReference>
<dbReference type="RefSeq" id="WP_394835468.1">
    <property type="nucleotide sequence ID" value="NZ_CP089929.1"/>
</dbReference>
<keyword evidence="2" id="KW-1185">Reference proteome</keyword>
<reference evidence="1" key="1">
    <citation type="submission" date="2021-12" db="EMBL/GenBank/DDBJ databases">
        <title>Discovery of the Pendulisporaceae a myxobacterial family with distinct sporulation behavior and unique specialized metabolism.</title>
        <authorList>
            <person name="Garcia R."/>
            <person name="Popoff A."/>
            <person name="Bader C.D."/>
            <person name="Loehr J."/>
            <person name="Walesch S."/>
            <person name="Walt C."/>
            <person name="Boldt J."/>
            <person name="Bunk B."/>
            <person name="Haeckl F.J.F.P.J."/>
            <person name="Gunesch A.P."/>
            <person name="Birkelbach J."/>
            <person name="Nuebel U."/>
            <person name="Pietschmann T."/>
            <person name="Bach T."/>
            <person name="Mueller R."/>
        </authorList>
    </citation>
    <scope>NUCLEOTIDE SEQUENCE</scope>
    <source>
        <strain evidence="1">MSr11367</strain>
    </source>
</reference>
<dbReference type="Pfam" id="PF04237">
    <property type="entry name" value="YjbR"/>
    <property type="match status" value="1"/>
</dbReference>
<dbReference type="Gene3D" id="3.90.1150.30">
    <property type="match status" value="1"/>
</dbReference>
<name>A0ABZ2L9F4_9BACT</name>
<dbReference type="GO" id="GO:0003677">
    <property type="term" value="F:DNA binding"/>
    <property type="evidence" value="ECO:0007669"/>
    <property type="project" value="UniProtKB-KW"/>
</dbReference>
<sequence length="128" mass="14175">MPSRRKNPTDAILKELRAFGLTYPGAHTKSPWPGHLDLAVKDKTFAFLSVEGEPFRISCKLPQSHATALLLPFAEPTAYGLGKSGWVSATFAEGELPPVDLLKEWIDESYRAQAPKKLVASLSEKRKR</sequence>
<proteinExistence type="predicted"/>
<dbReference type="EMBL" id="CP089983">
    <property type="protein sequence ID" value="WXB05820.1"/>
    <property type="molecule type" value="Genomic_DNA"/>
</dbReference>
<evidence type="ECO:0000313" key="2">
    <source>
        <dbReference type="Proteomes" id="UP001374803"/>
    </source>
</evidence>
<evidence type="ECO:0000313" key="1">
    <source>
        <dbReference type="EMBL" id="WXB05820.1"/>
    </source>
</evidence>
<accession>A0ABZ2L9F4</accession>